<evidence type="ECO:0000313" key="1">
    <source>
        <dbReference type="EMBL" id="NLP59980.1"/>
    </source>
</evidence>
<name>A0A8T6Z6S6_9BURK</name>
<proteinExistence type="predicted"/>
<dbReference type="RefSeq" id="WP_152617256.1">
    <property type="nucleotide sequence ID" value="NZ_CADFGF010000015.1"/>
</dbReference>
<dbReference type="AlphaFoldDB" id="A0A8T6Z6S6"/>
<keyword evidence="2" id="KW-1185">Reference proteome</keyword>
<dbReference type="EMBL" id="JTDB02000001">
    <property type="protein sequence ID" value="NLP59980.1"/>
    <property type="molecule type" value="Genomic_DNA"/>
</dbReference>
<dbReference type="Proteomes" id="UP000030460">
    <property type="component" value="Unassembled WGS sequence"/>
</dbReference>
<accession>A0A8T6Z6S6</accession>
<reference evidence="1" key="1">
    <citation type="journal article" date="2015" name="Genome Announc.">
        <title>Draft Genome Sequence of the Polyhydroxyalkanoate-Producing Bacterium Burkholderia sacchari LMG 19450 Isolated from Brazilian Sugarcane Plantation Soil.</title>
        <authorList>
            <person name="Alexandrino P.M."/>
            <person name="Mendonca T.T."/>
            <person name="Guaman Bautista L.P."/>
            <person name="Cherix J."/>
            <person name="Lozano-Sakalauskas G.C."/>
            <person name="Fujita A."/>
            <person name="Ramos Filho E."/>
            <person name="Long P."/>
            <person name="Padilla G."/>
            <person name="Taciro M.K."/>
            <person name="Gomez J.G."/>
            <person name="Silva L.F."/>
        </authorList>
    </citation>
    <scope>NUCLEOTIDE SEQUENCE</scope>
    <source>
        <strain evidence="1">LMG 19450</strain>
    </source>
</reference>
<gene>
    <name evidence="1" type="ORF">NH14_002200</name>
</gene>
<protein>
    <submittedName>
        <fullName evidence="1">Uncharacterized protein</fullName>
    </submittedName>
</protein>
<evidence type="ECO:0000313" key="2">
    <source>
        <dbReference type="Proteomes" id="UP000030460"/>
    </source>
</evidence>
<organism evidence="1 2">
    <name type="scientific">Paraburkholderia sacchari</name>
    <dbReference type="NCBI Taxonomy" id="159450"/>
    <lineage>
        <taxon>Bacteria</taxon>
        <taxon>Pseudomonadati</taxon>
        <taxon>Pseudomonadota</taxon>
        <taxon>Betaproteobacteria</taxon>
        <taxon>Burkholderiales</taxon>
        <taxon>Burkholderiaceae</taxon>
        <taxon>Paraburkholderia</taxon>
    </lineage>
</organism>
<comment type="caution">
    <text evidence="1">The sequence shown here is derived from an EMBL/GenBank/DDBJ whole genome shotgun (WGS) entry which is preliminary data.</text>
</comment>
<sequence>MTGLALAGATPNSSFGDPSYIEFVAALLVLRRASPEASPKLVSPGLFQALFPRFSTEKTPVGTVSIGRGRKARLFSRGDATLRLSKIHGNKKKPGLHRAFKCDRIRCRMRHLQNRLRC</sequence>
<reference evidence="1" key="2">
    <citation type="submission" date="2020-04" db="EMBL/GenBank/DDBJ databases">
        <authorList>
            <person name="Alexandrino P."/>
            <person name="Mendonca T."/>
            <person name="Guaman L."/>
            <person name="Cherix J."/>
            <person name="Lozano-Sakalauskas G."/>
            <person name="Fujita A."/>
            <person name="Filho E.R."/>
            <person name="Long P."/>
            <person name="Padilla G."/>
            <person name="Taciro M.K."/>
            <person name="Gomez J.G."/>
            <person name="Silva L.F."/>
            <person name="Torres M."/>
        </authorList>
    </citation>
    <scope>NUCLEOTIDE SEQUENCE</scope>
    <source>
        <strain evidence="1">LMG 19450</strain>
    </source>
</reference>